<dbReference type="Proteomes" id="UP001054821">
    <property type="component" value="Chromosome 2"/>
</dbReference>
<keyword evidence="2" id="KW-1185">Reference proteome</keyword>
<comment type="caution">
    <text evidence="1">The sequence shown here is derived from an EMBL/GenBank/DDBJ whole genome shotgun (WGS) entry which is preliminary data.</text>
</comment>
<proteinExistence type="predicted"/>
<organism evidence="1 2">
    <name type="scientific">Prunus dulcis</name>
    <name type="common">Almond</name>
    <name type="synonym">Amygdalus dulcis</name>
    <dbReference type="NCBI Taxonomy" id="3755"/>
    <lineage>
        <taxon>Eukaryota</taxon>
        <taxon>Viridiplantae</taxon>
        <taxon>Streptophyta</taxon>
        <taxon>Embryophyta</taxon>
        <taxon>Tracheophyta</taxon>
        <taxon>Spermatophyta</taxon>
        <taxon>Magnoliopsida</taxon>
        <taxon>eudicotyledons</taxon>
        <taxon>Gunneridae</taxon>
        <taxon>Pentapetalae</taxon>
        <taxon>rosids</taxon>
        <taxon>fabids</taxon>
        <taxon>Rosales</taxon>
        <taxon>Rosaceae</taxon>
        <taxon>Amygdaloideae</taxon>
        <taxon>Amygdaleae</taxon>
        <taxon>Prunus</taxon>
    </lineage>
</organism>
<evidence type="ECO:0000313" key="1">
    <source>
        <dbReference type="EMBL" id="KAI5346488.1"/>
    </source>
</evidence>
<dbReference type="AlphaFoldDB" id="A0AAD4WN16"/>
<evidence type="ECO:0000313" key="2">
    <source>
        <dbReference type="Proteomes" id="UP001054821"/>
    </source>
</evidence>
<protein>
    <submittedName>
        <fullName evidence="1">Uncharacterized protein</fullName>
    </submittedName>
</protein>
<accession>A0AAD4WN16</accession>
<sequence length="75" mass="8585">MGVVQARLTAEEAQKMAGVEGKVYRVCFPCFSGKKQLHLHTTQQGHGDFRGFPETVSNNINKKRYHRSVEVFEKF</sequence>
<reference evidence="1 2" key="1">
    <citation type="journal article" date="2022" name="G3 (Bethesda)">
        <title>Whole-genome sequence and methylome profiling of the almond [Prunus dulcis (Mill.) D.A. Webb] cultivar 'Nonpareil'.</title>
        <authorList>
            <person name="D'Amico-Willman K.M."/>
            <person name="Ouma W.Z."/>
            <person name="Meulia T."/>
            <person name="Sideli G.M."/>
            <person name="Gradziel T.M."/>
            <person name="Fresnedo-Ramirez J."/>
        </authorList>
    </citation>
    <scope>NUCLEOTIDE SEQUENCE [LARGE SCALE GENOMIC DNA]</scope>
    <source>
        <strain evidence="1">Clone GOH B32 T37-40</strain>
    </source>
</reference>
<dbReference type="EMBL" id="JAJFAZ020000002">
    <property type="protein sequence ID" value="KAI5346488.1"/>
    <property type="molecule type" value="Genomic_DNA"/>
</dbReference>
<name>A0AAD4WN16_PRUDU</name>
<gene>
    <name evidence="1" type="ORF">L3X38_014367</name>
</gene>